<evidence type="ECO:0000313" key="1">
    <source>
        <dbReference type="EMBL" id="ROL54117.1"/>
    </source>
</evidence>
<gene>
    <name evidence="1" type="ORF">DPX16_10540</name>
</gene>
<dbReference type="AlphaFoldDB" id="A0A3N0Z6M8"/>
<organism evidence="1 2">
    <name type="scientific">Anabarilius grahami</name>
    <name type="common">Kanglang fish</name>
    <name type="synonym">Barilius grahami</name>
    <dbReference type="NCBI Taxonomy" id="495550"/>
    <lineage>
        <taxon>Eukaryota</taxon>
        <taxon>Metazoa</taxon>
        <taxon>Chordata</taxon>
        <taxon>Craniata</taxon>
        <taxon>Vertebrata</taxon>
        <taxon>Euteleostomi</taxon>
        <taxon>Actinopterygii</taxon>
        <taxon>Neopterygii</taxon>
        <taxon>Teleostei</taxon>
        <taxon>Ostariophysi</taxon>
        <taxon>Cypriniformes</taxon>
        <taxon>Xenocyprididae</taxon>
        <taxon>Xenocypridinae</taxon>
        <taxon>Xenocypridinae incertae sedis</taxon>
        <taxon>Anabarilius</taxon>
    </lineage>
</organism>
<name>A0A3N0Z6M8_ANAGA</name>
<comment type="caution">
    <text evidence="1">The sequence shown here is derived from an EMBL/GenBank/DDBJ whole genome shotgun (WGS) entry which is preliminary data.</text>
</comment>
<evidence type="ECO:0000313" key="2">
    <source>
        <dbReference type="Proteomes" id="UP000281406"/>
    </source>
</evidence>
<dbReference type="EMBL" id="RJVU01007007">
    <property type="protein sequence ID" value="ROL54117.1"/>
    <property type="molecule type" value="Genomic_DNA"/>
</dbReference>
<reference evidence="1 2" key="1">
    <citation type="submission" date="2018-10" db="EMBL/GenBank/DDBJ databases">
        <title>Genome assembly for a Yunnan-Guizhou Plateau 3E fish, Anabarilius grahami (Regan), and its evolutionary and genetic applications.</title>
        <authorList>
            <person name="Jiang W."/>
        </authorList>
    </citation>
    <scope>NUCLEOTIDE SEQUENCE [LARGE SCALE GENOMIC DNA]</scope>
    <source>
        <strain evidence="1">AG-KIZ</strain>
        <tissue evidence="1">Muscle</tissue>
    </source>
</reference>
<dbReference type="Proteomes" id="UP000281406">
    <property type="component" value="Unassembled WGS sequence"/>
</dbReference>
<keyword evidence="2" id="KW-1185">Reference proteome</keyword>
<sequence>MSTELRSSEPLVSGWLTSEPVPLDKPASPTFYIKQNSFSILLFPGIAYDEAVGLGTEWARPASVEITFLGCSPRSEQIRMESLEGKEAGESCQPWSASTTPLLESGNFGAHSTASHVNRL</sequence>
<accession>A0A3N0Z6M8</accession>
<proteinExistence type="predicted"/>
<protein>
    <submittedName>
        <fullName evidence="1">Uncharacterized protein</fullName>
    </submittedName>
</protein>